<proteinExistence type="inferred from homology"/>
<keyword evidence="7 9" id="KW-0472">Membrane</keyword>
<comment type="subunit">
    <text evidence="9">The complex comprises the extracytoplasmic solute receptor protein and the two transmembrane proteins.</text>
</comment>
<evidence type="ECO:0000256" key="1">
    <source>
        <dbReference type="ARBA" id="ARBA00004429"/>
    </source>
</evidence>
<comment type="function">
    <text evidence="9">Part of the tripartite ATP-independent periplasmic (TRAP) transport system.</text>
</comment>
<evidence type="ECO:0000256" key="3">
    <source>
        <dbReference type="ARBA" id="ARBA00022475"/>
    </source>
</evidence>
<dbReference type="PANTHER" id="PTHR35011">
    <property type="entry name" value="2,3-DIKETO-L-GULONATE TRAP TRANSPORTER SMALL PERMEASE PROTEIN YIAM"/>
    <property type="match status" value="1"/>
</dbReference>
<accession>A0A1H8C5P0</accession>
<keyword evidence="12" id="KW-1185">Reference proteome</keyword>
<keyword evidence="4 9" id="KW-0997">Cell inner membrane</keyword>
<keyword evidence="2 9" id="KW-0813">Transport</keyword>
<evidence type="ECO:0000259" key="10">
    <source>
        <dbReference type="Pfam" id="PF04290"/>
    </source>
</evidence>
<feature type="transmembrane region" description="Helical" evidence="9">
    <location>
        <begin position="97"/>
        <end position="121"/>
    </location>
</feature>
<dbReference type="RefSeq" id="WP_091844339.1">
    <property type="nucleotide sequence ID" value="NZ_FOCM01000001.1"/>
</dbReference>
<name>A0A1H8C5P0_9RHOB</name>
<reference evidence="12" key="1">
    <citation type="submission" date="2016-10" db="EMBL/GenBank/DDBJ databases">
        <authorList>
            <person name="Varghese N."/>
            <person name="Submissions S."/>
        </authorList>
    </citation>
    <scope>NUCLEOTIDE SEQUENCE [LARGE SCALE GENOMIC DNA]</scope>
    <source>
        <strain evidence="12">DSM 26893</strain>
    </source>
</reference>
<feature type="transmembrane region" description="Helical" evidence="9">
    <location>
        <begin position="141"/>
        <end position="160"/>
    </location>
</feature>
<dbReference type="InterPro" id="IPR007387">
    <property type="entry name" value="TRAP_DctQ"/>
</dbReference>
<feature type="transmembrane region" description="Helical" evidence="9">
    <location>
        <begin position="60"/>
        <end position="76"/>
    </location>
</feature>
<evidence type="ECO:0000256" key="7">
    <source>
        <dbReference type="ARBA" id="ARBA00023136"/>
    </source>
</evidence>
<organism evidence="11 12">
    <name type="scientific">Palleronia pelagia</name>
    <dbReference type="NCBI Taxonomy" id="387096"/>
    <lineage>
        <taxon>Bacteria</taxon>
        <taxon>Pseudomonadati</taxon>
        <taxon>Pseudomonadota</taxon>
        <taxon>Alphaproteobacteria</taxon>
        <taxon>Rhodobacterales</taxon>
        <taxon>Roseobacteraceae</taxon>
        <taxon>Palleronia</taxon>
    </lineage>
</organism>
<feature type="domain" description="Tripartite ATP-independent periplasmic transporters DctQ component" evidence="10">
    <location>
        <begin position="34"/>
        <end position="166"/>
    </location>
</feature>
<feature type="transmembrane region" description="Helical" evidence="9">
    <location>
        <begin position="26"/>
        <end position="48"/>
    </location>
</feature>
<evidence type="ECO:0000313" key="11">
    <source>
        <dbReference type="EMBL" id="SEM89417.1"/>
    </source>
</evidence>
<evidence type="ECO:0000256" key="4">
    <source>
        <dbReference type="ARBA" id="ARBA00022519"/>
    </source>
</evidence>
<dbReference type="AlphaFoldDB" id="A0A1H8C5P0"/>
<sequence length="176" mass="18740">MSDKVSARLASVADIASGIVRIIGQITAWSGLVLVLLVAFNVLGRYLFNFGTVALQELEWHVLAVAALFGMSYCLNQGGEVRVDIYYGRMSARAQGAVDLFSSIALLVVSLIIAWLSIGFVEQSYSIGEGSADPGGLTHRYILKACIPAAFALLAIQALAMTCEAAARLLSPENRS</sequence>
<keyword evidence="6 9" id="KW-1133">Transmembrane helix</keyword>
<dbReference type="PANTHER" id="PTHR35011:SF4">
    <property type="entry name" value="SLL1102 PROTEIN"/>
    <property type="match status" value="1"/>
</dbReference>
<evidence type="ECO:0000313" key="12">
    <source>
        <dbReference type="Proteomes" id="UP000199372"/>
    </source>
</evidence>
<dbReference type="EMBL" id="FOCM01000001">
    <property type="protein sequence ID" value="SEM89417.1"/>
    <property type="molecule type" value="Genomic_DNA"/>
</dbReference>
<dbReference type="OrthoDB" id="4250245at2"/>
<gene>
    <name evidence="11" type="ORF">SAMN04488011_101844</name>
</gene>
<keyword evidence="5 9" id="KW-0812">Transmembrane</keyword>
<evidence type="ECO:0000256" key="5">
    <source>
        <dbReference type="ARBA" id="ARBA00022692"/>
    </source>
</evidence>
<comment type="subcellular location">
    <subcellularLocation>
        <location evidence="1 9">Cell inner membrane</location>
        <topology evidence="1 9">Multi-pass membrane protein</topology>
    </subcellularLocation>
</comment>
<evidence type="ECO:0000256" key="9">
    <source>
        <dbReference type="RuleBase" id="RU369079"/>
    </source>
</evidence>
<protein>
    <recommendedName>
        <fullName evidence="9">TRAP transporter small permease protein</fullName>
    </recommendedName>
</protein>
<comment type="similarity">
    <text evidence="8 9">Belongs to the TRAP transporter small permease family.</text>
</comment>
<keyword evidence="3" id="KW-1003">Cell membrane</keyword>
<dbReference type="Proteomes" id="UP000199372">
    <property type="component" value="Unassembled WGS sequence"/>
</dbReference>
<evidence type="ECO:0000256" key="2">
    <source>
        <dbReference type="ARBA" id="ARBA00022448"/>
    </source>
</evidence>
<dbReference type="InterPro" id="IPR055348">
    <property type="entry name" value="DctQ"/>
</dbReference>
<dbReference type="GO" id="GO:0005886">
    <property type="term" value="C:plasma membrane"/>
    <property type="evidence" value="ECO:0007669"/>
    <property type="project" value="UniProtKB-SubCell"/>
</dbReference>
<evidence type="ECO:0000256" key="8">
    <source>
        <dbReference type="ARBA" id="ARBA00038436"/>
    </source>
</evidence>
<dbReference type="Pfam" id="PF04290">
    <property type="entry name" value="DctQ"/>
    <property type="match status" value="1"/>
</dbReference>
<evidence type="ECO:0000256" key="6">
    <source>
        <dbReference type="ARBA" id="ARBA00022989"/>
    </source>
</evidence>
<dbReference type="GO" id="GO:0022857">
    <property type="term" value="F:transmembrane transporter activity"/>
    <property type="evidence" value="ECO:0007669"/>
    <property type="project" value="UniProtKB-UniRule"/>
</dbReference>